<sequence>MILNIETPLYCFTNNAEAKSDLCGERQEKSLNSENLSTIKELNGLLFNILDKILKEVGLIKHDFRQEINRYKRVSYSST</sequence>
<keyword evidence="2" id="KW-1185">Reference proteome</keyword>
<dbReference type="EMBL" id="REGN01008611">
    <property type="protein sequence ID" value="RNA03148.1"/>
    <property type="molecule type" value="Genomic_DNA"/>
</dbReference>
<accession>A0A3M7PWU0</accession>
<proteinExistence type="predicted"/>
<dbReference type="AlphaFoldDB" id="A0A3M7PWU0"/>
<comment type="caution">
    <text evidence="1">The sequence shown here is derived from an EMBL/GenBank/DDBJ whole genome shotgun (WGS) entry which is preliminary data.</text>
</comment>
<dbReference type="Proteomes" id="UP000276133">
    <property type="component" value="Unassembled WGS sequence"/>
</dbReference>
<name>A0A3M7PWU0_BRAPC</name>
<protein>
    <submittedName>
        <fullName evidence="1">Uncharacterized protein</fullName>
    </submittedName>
</protein>
<gene>
    <name evidence="1" type="ORF">BpHYR1_046888</name>
</gene>
<organism evidence="1 2">
    <name type="scientific">Brachionus plicatilis</name>
    <name type="common">Marine rotifer</name>
    <name type="synonym">Brachionus muelleri</name>
    <dbReference type="NCBI Taxonomy" id="10195"/>
    <lineage>
        <taxon>Eukaryota</taxon>
        <taxon>Metazoa</taxon>
        <taxon>Spiralia</taxon>
        <taxon>Gnathifera</taxon>
        <taxon>Rotifera</taxon>
        <taxon>Eurotatoria</taxon>
        <taxon>Monogononta</taxon>
        <taxon>Pseudotrocha</taxon>
        <taxon>Ploima</taxon>
        <taxon>Brachionidae</taxon>
        <taxon>Brachionus</taxon>
    </lineage>
</organism>
<reference evidence="1 2" key="1">
    <citation type="journal article" date="2018" name="Sci. Rep.">
        <title>Genomic signatures of local adaptation to the degree of environmental predictability in rotifers.</title>
        <authorList>
            <person name="Franch-Gras L."/>
            <person name="Hahn C."/>
            <person name="Garcia-Roger E.M."/>
            <person name="Carmona M.J."/>
            <person name="Serra M."/>
            <person name="Gomez A."/>
        </authorList>
    </citation>
    <scope>NUCLEOTIDE SEQUENCE [LARGE SCALE GENOMIC DNA]</scope>
    <source>
        <strain evidence="1">HYR1</strain>
    </source>
</reference>
<evidence type="ECO:0000313" key="2">
    <source>
        <dbReference type="Proteomes" id="UP000276133"/>
    </source>
</evidence>
<evidence type="ECO:0000313" key="1">
    <source>
        <dbReference type="EMBL" id="RNA03148.1"/>
    </source>
</evidence>